<accession>A0A2P1MXH9</accession>
<name>A0A2P1MXH9_9CAUD</name>
<dbReference type="Proteomes" id="UP000241797">
    <property type="component" value="Segment"/>
</dbReference>
<keyword evidence="2" id="KW-1185">Reference proteome</keyword>
<dbReference type="Pfam" id="PF23932">
    <property type="entry name" value="SP10_terminator"/>
    <property type="match status" value="1"/>
</dbReference>
<evidence type="ECO:0000313" key="1">
    <source>
        <dbReference type="EMBL" id="AVP40281.1"/>
    </source>
</evidence>
<dbReference type="InterPro" id="IPR056960">
    <property type="entry name" value="SP10_terminator"/>
</dbReference>
<reference evidence="1 2" key="1">
    <citation type="submission" date="2018-03" db="EMBL/GenBank/DDBJ databases">
        <title>Isolation, the biological characteristics and genomics of two new strains of lysate Staphylococcus aureus phage.</title>
        <authorList>
            <person name="Jin X."/>
            <person name="Zhang C."/>
        </authorList>
    </citation>
    <scope>NUCLEOTIDE SEQUENCE [LARGE SCALE GENOMIC DNA]</scope>
</reference>
<evidence type="ECO:0000313" key="2">
    <source>
        <dbReference type="Proteomes" id="UP000241797"/>
    </source>
</evidence>
<dbReference type="KEGG" id="vg:54990004"/>
<organism evidence="1 2">
    <name type="scientific">Staphylococcus phage phiSA_BS1</name>
    <dbReference type="NCBI Taxonomy" id="2126734"/>
    <lineage>
        <taxon>Viruses</taxon>
        <taxon>Duplodnaviria</taxon>
        <taxon>Heunggongvirae</taxon>
        <taxon>Uroviricota</taxon>
        <taxon>Caudoviricetes</taxon>
        <taxon>Herelleviridae</taxon>
        <taxon>Twortvirinae</taxon>
        <taxon>Baoshanvirus</taxon>
        <taxon>Baoshanvirus BS1</taxon>
    </lineage>
</organism>
<dbReference type="RefSeq" id="YP_009799515.1">
    <property type="nucleotide sequence ID" value="NC_047945.1"/>
</dbReference>
<dbReference type="GeneID" id="54990004"/>
<proteinExistence type="predicted"/>
<dbReference type="EMBL" id="MH078572">
    <property type="protein sequence ID" value="AVP40281.1"/>
    <property type="molecule type" value="Genomic_DNA"/>
</dbReference>
<protein>
    <submittedName>
        <fullName evidence="1">Uncharacterized protein</fullName>
    </submittedName>
</protein>
<sequence>MAITSTDSYLLEEIEPRLQTVLKNCYIIDEVLKDYNESTRENFKEGFCGENAPYEVTISFKTPEFKNGTKAHYLIQQGQGRESNTSFSNIQADYLEASGNTHSEYSTVYRDEDRLKLKVSKPIHDILVVEHISFAEFDDLKWEDNVISFRYDGNESLENYQAIVKYVEKTGDTKGLVKGFTVSEQVTIVGLSNNVDTARCLDAILKMILISMRDSLQEQQSLQLQRLEFGDLSPIITDTDFYIWGRPTIISYETSIDMDYTITQDINKLTFKERYDYNNG</sequence>